<dbReference type="Pfam" id="PF02547">
    <property type="entry name" value="Queuosine_synth"/>
    <property type="match status" value="1"/>
</dbReference>
<name>A0A0G0PVS8_9BACT</name>
<dbReference type="FunFam" id="3.40.1780.10:FF:000001">
    <property type="entry name" value="S-adenosylmethionine:tRNA ribosyltransferase-isomerase"/>
    <property type="match status" value="1"/>
</dbReference>
<dbReference type="InterPro" id="IPR003699">
    <property type="entry name" value="QueA"/>
</dbReference>
<dbReference type="GO" id="GO:0005737">
    <property type="term" value="C:cytoplasm"/>
    <property type="evidence" value="ECO:0007669"/>
    <property type="project" value="UniProtKB-SubCell"/>
</dbReference>
<sequence length="386" mass="43779">MKLKDFDYNLPQELIAQEPINPRDHSRLLVLDKRTGKIEHRHFFEIGEFLQVGDVLVLNDSKVFPARLIGEKAESGGKAEVFLLKRITSLDPFLPGQQKAPSLINGGRDLWQCLLSGRSCKVGMKIKFSNKLEAVIEKNNLDGTWQVRFNIAEEKFMKLIEKIGQVPLPPYIKRSLKATEQSELKLKDKKTYQTVFANEKKAGSVAAPTAGLHFTEALIKKLKKQGVQFEQVTLHVGLGTFASVKTEKITEHKMHSEWAEVDKGTLIRLLQAKKEGRRIITVGTTATRTLETVWQTVKPYDKRNMIHDFTGWTDIFIYPGYEFKAIDGIITNFHVPKSTLLMLVSALAQNGHKSKKTGLKKVLFAYDEAIKKGYRFFSYGDAMLVK</sequence>
<comment type="function">
    <text evidence="13">Transfers and isomerizes the ribose moiety from AdoMet to the 7-aminomethyl group of 7-deazaguanine (preQ1-tRNA) to give epoxyqueuosine (oQ-tRNA).</text>
</comment>
<dbReference type="Gene3D" id="3.40.1780.10">
    <property type="entry name" value="QueA-like"/>
    <property type="match status" value="1"/>
</dbReference>
<dbReference type="GO" id="GO:0008616">
    <property type="term" value="P:tRNA queuosine(34) biosynthetic process"/>
    <property type="evidence" value="ECO:0007669"/>
    <property type="project" value="UniProtKB-UniRule"/>
</dbReference>
<evidence type="ECO:0000256" key="9">
    <source>
        <dbReference type="ARBA" id="ARBA00061210"/>
    </source>
</evidence>
<evidence type="ECO:0000256" key="4">
    <source>
        <dbReference type="ARBA" id="ARBA00022490"/>
    </source>
</evidence>
<evidence type="ECO:0000256" key="7">
    <source>
        <dbReference type="ARBA" id="ARBA00022785"/>
    </source>
</evidence>
<comment type="caution">
    <text evidence="14">The sequence shown here is derived from an EMBL/GenBank/DDBJ whole genome shotgun (WGS) entry which is preliminary data.</text>
</comment>
<comment type="similarity">
    <text evidence="9 13">Belongs to the QueA family.</text>
</comment>
<proteinExistence type="inferred from homology"/>
<protein>
    <recommendedName>
        <fullName evidence="11 13">S-adenosylmethionine:tRNA ribosyltransferase-isomerase</fullName>
        <ecNumber evidence="10 13">2.4.99.17</ecNumber>
    </recommendedName>
    <alternativeName>
        <fullName evidence="12 13">Queuosine biosynthesis protein QueA</fullName>
    </alternativeName>
</protein>
<dbReference type="EC" id="2.4.99.17" evidence="10 13"/>
<dbReference type="InterPro" id="IPR042118">
    <property type="entry name" value="QueA_dom1"/>
</dbReference>
<evidence type="ECO:0000256" key="13">
    <source>
        <dbReference type="HAMAP-Rule" id="MF_00113"/>
    </source>
</evidence>
<evidence type="ECO:0000256" key="5">
    <source>
        <dbReference type="ARBA" id="ARBA00022679"/>
    </source>
</evidence>
<dbReference type="InterPro" id="IPR036100">
    <property type="entry name" value="QueA_sf"/>
</dbReference>
<comment type="subunit">
    <text evidence="3 13">Monomer.</text>
</comment>
<evidence type="ECO:0000313" key="15">
    <source>
        <dbReference type="Proteomes" id="UP000034137"/>
    </source>
</evidence>
<gene>
    <name evidence="13" type="primary">queA</name>
    <name evidence="14" type="ORF">UT64_C0038G0002</name>
</gene>
<organism evidence="14 15">
    <name type="scientific">Candidatus Falkowbacteria bacterium GW2011_GWF2_39_8</name>
    <dbReference type="NCBI Taxonomy" id="1618642"/>
    <lineage>
        <taxon>Bacteria</taxon>
        <taxon>Candidatus Falkowiibacteriota</taxon>
    </lineage>
</organism>
<evidence type="ECO:0000256" key="12">
    <source>
        <dbReference type="ARBA" id="ARBA00076160"/>
    </source>
</evidence>
<keyword evidence="14" id="KW-0413">Isomerase</keyword>
<dbReference type="PANTHER" id="PTHR30307">
    <property type="entry name" value="S-ADENOSYLMETHIONINE:TRNA RIBOSYLTRANSFERASE-ISOMERASE"/>
    <property type="match status" value="1"/>
</dbReference>
<dbReference type="GO" id="GO:0051075">
    <property type="term" value="F:S-adenosylmethionine:tRNA ribosyltransferase-isomerase activity"/>
    <property type="evidence" value="ECO:0007669"/>
    <property type="project" value="UniProtKB-EC"/>
</dbReference>
<keyword evidence="4 13" id="KW-0963">Cytoplasm</keyword>
<evidence type="ECO:0000313" key="14">
    <source>
        <dbReference type="EMBL" id="KKR32264.1"/>
    </source>
</evidence>
<dbReference type="NCBIfam" id="NF001140">
    <property type="entry name" value="PRK00147.1"/>
    <property type="match status" value="1"/>
</dbReference>
<dbReference type="InterPro" id="IPR042119">
    <property type="entry name" value="QueA_dom2"/>
</dbReference>
<dbReference type="UniPathway" id="UPA00392"/>
<dbReference type="SUPFAM" id="SSF111337">
    <property type="entry name" value="QueA-like"/>
    <property type="match status" value="1"/>
</dbReference>
<comment type="pathway">
    <text evidence="2 13">tRNA modification; tRNA-queuosine biosynthesis.</text>
</comment>
<evidence type="ECO:0000256" key="3">
    <source>
        <dbReference type="ARBA" id="ARBA00011245"/>
    </source>
</evidence>
<dbReference type="HAMAP" id="MF_00113">
    <property type="entry name" value="QueA"/>
    <property type="match status" value="1"/>
</dbReference>
<dbReference type="Gene3D" id="2.40.10.240">
    <property type="entry name" value="QueA-like"/>
    <property type="match status" value="1"/>
</dbReference>
<evidence type="ECO:0000256" key="10">
    <source>
        <dbReference type="ARBA" id="ARBA00066503"/>
    </source>
</evidence>
<evidence type="ECO:0000256" key="8">
    <source>
        <dbReference type="ARBA" id="ARBA00052751"/>
    </source>
</evidence>
<evidence type="ECO:0000256" key="6">
    <source>
        <dbReference type="ARBA" id="ARBA00022691"/>
    </source>
</evidence>
<keyword evidence="7 13" id="KW-0671">Queuosine biosynthesis</keyword>
<dbReference type="NCBIfam" id="TIGR00113">
    <property type="entry name" value="queA"/>
    <property type="match status" value="1"/>
</dbReference>
<comment type="subcellular location">
    <subcellularLocation>
        <location evidence="1 13">Cytoplasm</location>
    </subcellularLocation>
</comment>
<dbReference type="PANTHER" id="PTHR30307:SF0">
    <property type="entry name" value="S-ADENOSYLMETHIONINE:TRNA RIBOSYLTRANSFERASE-ISOMERASE"/>
    <property type="match status" value="1"/>
</dbReference>
<accession>A0A0G0PVS8</accession>
<evidence type="ECO:0000256" key="2">
    <source>
        <dbReference type="ARBA" id="ARBA00004691"/>
    </source>
</evidence>
<dbReference type="PATRIC" id="fig|1618642.3.peg.708"/>
<dbReference type="EMBL" id="LBXO01000038">
    <property type="protein sequence ID" value="KKR32264.1"/>
    <property type="molecule type" value="Genomic_DNA"/>
</dbReference>
<evidence type="ECO:0000256" key="11">
    <source>
        <dbReference type="ARBA" id="ARBA00069325"/>
    </source>
</evidence>
<keyword evidence="6 13" id="KW-0949">S-adenosyl-L-methionine</keyword>
<dbReference type="AlphaFoldDB" id="A0A0G0PVS8"/>
<evidence type="ECO:0000256" key="1">
    <source>
        <dbReference type="ARBA" id="ARBA00004496"/>
    </source>
</evidence>
<keyword evidence="5 13" id="KW-0808">Transferase</keyword>
<reference evidence="14 15" key="1">
    <citation type="journal article" date="2015" name="Nature">
        <title>rRNA introns, odd ribosomes, and small enigmatic genomes across a large radiation of phyla.</title>
        <authorList>
            <person name="Brown C.T."/>
            <person name="Hug L.A."/>
            <person name="Thomas B.C."/>
            <person name="Sharon I."/>
            <person name="Castelle C.J."/>
            <person name="Singh A."/>
            <person name="Wilkins M.J."/>
            <person name="Williams K.H."/>
            <person name="Banfield J.F."/>
        </authorList>
    </citation>
    <scope>NUCLEOTIDE SEQUENCE [LARGE SCALE GENOMIC DNA]</scope>
</reference>
<dbReference type="Proteomes" id="UP000034137">
    <property type="component" value="Unassembled WGS sequence"/>
</dbReference>
<comment type="catalytic activity">
    <reaction evidence="8 13">
        <text>7-aminomethyl-7-carbaguanosine(34) in tRNA + S-adenosyl-L-methionine = epoxyqueuosine(34) in tRNA + adenine + L-methionine + 2 H(+)</text>
        <dbReference type="Rhea" id="RHEA:32155"/>
        <dbReference type="Rhea" id="RHEA-COMP:10342"/>
        <dbReference type="Rhea" id="RHEA-COMP:18582"/>
        <dbReference type="ChEBI" id="CHEBI:15378"/>
        <dbReference type="ChEBI" id="CHEBI:16708"/>
        <dbReference type="ChEBI" id="CHEBI:57844"/>
        <dbReference type="ChEBI" id="CHEBI:59789"/>
        <dbReference type="ChEBI" id="CHEBI:82833"/>
        <dbReference type="ChEBI" id="CHEBI:194443"/>
        <dbReference type="EC" id="2.4.99.17"/>
    </reaction>
</comment>